<dbReference type="EMBL" id="OU895877">
    <property type="protein sequence ID" value="CAG9800999.1"/>
    <property type="molecule type" value="Genomic_DNA"/>
</dbReference>
<dbReference type="SUPFAM" id="SSF81383">
    <property type="entry name" value="F-box domain"/>
    <property type="match status" value="1"/>
</dbReference>
<dbReference type="Proteomes" id="UP001153620">
    <property type="component" value="Chromosome 1"/>
</dbReference>
<evidence type="ECO:0000259" key="1">
    <source>
        <dbReference type="PROSITE" id="PS50181"/>
    </source>
</evidence>
<proteinExistence type="predicted"/>
<feature type="domain" description="F-box" evidence="1">
    <location>
        <begin position="3"/>
        <end position="50"/>
    </location>
</feature>
<reference evidence="2" key="1">
    <citation type="submission" date="2022-01" db="EMBL/GenBank/DDBJ databases">
        <authorList>
            <person name="King R."/>
        </authorList>
    </citation>
    <scope>NUCLEOTIDE SEQUENCE</scope>
</reference>
<keyword evidence="3" id="KW-1185">Reference proteome</keyword>
<reference evidence="2" key="2">
    <citation type="submission" date="2022-10" db="EMBL/GenBank/DDBJ databases">
        <authorList>
            <consortium name="ENA_rothamsted_submissions"/>
            <consortium name="culmorum"/>
            <person name="King R."/>
        </authorList>
    </citation>
    <scope>NUCLEOTIDE SEQUENCE</scope>
</reference>
<accession>A0A9N9RMC6</accession>
<sequence>MEQNNLQSLPDEILIFIFENLSAKTIKACRFVCKRWNHVILDSKVLFQKFKFDFDSEKVEDYKLNRVKRKYSSIQINRCGLNVNLTDFINPYTVHTLELNGCTLDPVLLAKLLKSLTSLQVLIAHWLYFIEDLHGTFVKAKPKLRKLEILYCYGYDVLDLLDINNISTLKEVFIESGSTSNFIKLLDNQNELESLKLSEWGSANFFYFPEVFKFKFRLKSFTVDGLRMYGKFDKLFDFLMLHKKSLQVLKFGELPTPSGFTIYKFIWNNLSIKECDISILRIREIDEWINDNHEFKTDCSRFKKRIHVQKVSFLKEAFVDADYSAYKRIGSLKQRGLNTLRFKLYLNNFCNATHLDLSSFNQNTHINWDAVLPHISLAMKNLKVLRTPEYFDQRLLSMESIYFPNLMELSLSKINSELIKNFIQKHNKTLEKVSFCWFEHHFMGDVINEIVNCNNLKLLLMHAKESEIFGIFNRTDLQIIKRTEPWSLNIEFLNHTPIVLKYKFPDDIIYWKDHYLFLNQEIFNKKENSELNFWSILNKLKNL</sequence>
<dbReference type="SUPFAM" id="SSF52047">
    <property type="entry name" value="RNI-like"/>
    <property type="match status" value="1"/>
</dbReference>
<dbReference type="SMART" id="SM00256">
    <property type="entry name" value="FBOX"/>
    <property type="match status" value="1"/>
</dbReference>
<dbReference type="Gene3D" id="3.80.10.10">
    <property type="entry name" value="Ribonuclease Inhibitor"/>
    <property type="match status" value="1"/>
</dbReference>
<dbReference type="PROSITE" id="PS50181">
    <property type="entry name" value="FBOX"/>
    <property type="match status" value="1"/>
</dbReference>
<dbReference type="InterPro" id="IPR001810">
    <property type="entry name" value="F-box_dom"/>
</dbReference>
<organism evidence="2 3">
    <name type="scientific">Chironomus riparius</name>
    <dbReference type="NCBI Taxonomy" id="315576"/>
    <lineage>
        <taxon>Eukaryota</taxon>
        <taxon>Metazoa</taxon>
        <taxon>Ecdysozoa</taxon>
        <taxon>Arthropoda</taxon>
        <taxon>Hexapoda</taxon>
        <taxon>Insecta</taxon>
        <taxon>Pterygota</taxon>
        <taxon>Neoptera</taxon>
        <taxon>Endopterygota</taxon>
        <taxon>Diptera</taxon>
        <taxon>Nematocera</taxon>
        <taxon>Chironomoidea</taxon>
        <taxon>Chironomidae</taxon>
        <taxon>Chironominae</taxon>
        <taxon>Chironomus</taxon>
    </lineage>
</organism>
<dbReference type="Pfam" id="PF12937">
    <property type="entry name" value="F-box-like"/>
    <property type="match status" value="1"/>
</dbReference>
<dbReference type="Gene3D" id="1.20.1280.50">
    <property type="match status" value="1"/>
</dbReference>
<evidence type="ECO:0000313" key="2">
    <source>
        <dbReference type="EMBL" id="CAG9800999.1"/>
    </source>
</evidence>
<evidence type="ECO:0000313" key="3">
    <source>
        <dbReference type="Proteomes" id="UP001153620"/>
    </source>
</evidence>
<dbReference type="InterPro" id="IPR036047">
    <property type="entry name" value="F-box-like_dom_sf"/>
</dbReference>
<dbReference type="AlphaFoldDB" id="A0A9N9RMC6"/>
<gene>
    <name evidence="2" type="ORF">CHIRRI_LOCUS3936</name>
</gene>
<dbReference type="OrthoDB" id="9970076at2759"/>
<dbReference type="InterPro" id="IPR032675">
    <property type="entry name" value="LRR_dom_sf"/>
</dbReference>
<name>A0A9N9RMC6_9DIPT</name>
<protein>
    <recommendedName>
        <fullName evidence="1">F-box domain-containing protein</fullName>
    </recommendedName>
</protein>
<dbReference type="CDD" id="cd09917">
    <property type="entry name" value="F-box_SF"/>
    <property type="match status" value="1"/>
</dbReference>